<keyword evidence="5" id="KW-1185">Reference proteome</keyword>
<comment type="similarity">
    <text evidence="1 2">Belongs to the small heat shock protein (HSP20) family.</text>
</comment>
<name>A0A5B8SPH5_9GAMM</name>
<dbReference type="EMBL" id="CP042382">
    <property type="protein sequence ID" value="QEA38104.1"/>
    <property type="molecule type" value="Genomic_DNA"/>
</dbReference>
<dbReference type="InterPro" id="IPR008978">
    <property type="entry name" value="HSP20-like_chaperone"/>
</dbReference>
<evidence type="ECO:0000256" key="2">
    <source>
        <dbReference type="RuleBase" id="RU003616"/>
    </source>
</evidence>
<dbReference type="AlphaFoldDB" id="A0A5B8SPH5"/>
<dbReference type="Proteomes" id="UP000321272">
    <property type="component" value="Chromosome"/>
</dbReference>
<dbReference type="PANTHER" id="PTHR11527">
    <property type="entry name" value="HEAT-SHOCK PROTEIN 20 FAMILY MEMBER"/>
    <property type="match status" value="1"/>
</dbReference>
<evidence type="ECO:0000259" key="3">
    <source>
        <dbReference type="PROSITE" id="PS01031"/>
    </source>
</evidence>
<dbReference type="SUPFAM" id="SSF49764">
    <property type="entry name" value="HSP20-like chaperones"/>
    <property type="match status" value="1"/>
</dbReference>
<dbReference type="OrthoDB" id="9792695at2"/>
<dbReference type="PROSITE" id="PS01031">
    <property type="entry name" value="SHSP"/>
    <property type="match status" value="1"/>
</dbReference>
<evidence type="ECO:0000313" key="5">
    <source>
        <dbReference type="Proteomes" id="UP000321272"/>
    </source>
</evidence>
<dbReference type="Pfam" id="PF00011">
    <property type="entry name" value="HSP20"/>
    <property type="match status" value="1"/>
</dbReference>
<dbReference type="Gene3D" id="2.60.40.790">
    <property type="match status" value="1"/>
</dbReference>
<dbReference type="CDD" id="cd06464">
    <property type="entry name" value="ACD_sHsps-like"/>
    <property type="match status" value="1"/>
</dbReference>
<sequence length="152" mass="17384">MLFDEFWRSGGPKSADFDWFRQVMDEFFPTATSDIRSMPPGTFPMINMGRTDDSYRVYVFAPGLSENELEVSVQDNVLTLQGKRESALGADEQQQGAYYRKERFSGEFSRSITLPEGVDTERAEARATNGLIEIQLPKREEMKPRRVEIKSA</sequence>
<dbReference type="InterPro" id="IPR002068">
    <property type="entry name" value="A-crystallin/Hsp20_dom"/>
</dbReference>
<dbReference type="KEGG" id="paur:FGL86_02810"/>
<accession>A0A5B8SPH5</accession>
<protein>
    <submittedName>
        <fullName evidence="4">Hsp20/alpha crystallin family protein</fullName>
    </submittedName>
</protein>
<gene>
    <name evidence="4" type="ORF">FGL86_02810</name>
</gene>
<reference evidence="4 5" key="1">
    <citation type="submission" date="2019-06" db="EMBL/GenBank/DDBJ databases">
        <title>Genome analyses of bacteria isolated from kimchi.</title>
        <authorList>
            <person name="Lee S."/>
            <person name="Ahn S."/>
            <person name="Roh S."/>
        </authorList>
    </citation>
    <scope>NUCLEOTIDE SEQUENCE [LARGE SCALE GENOMIC DNA]</scope>
    <source>
        <strain evidence="4 5">CBA4606</strain>
    </source>
</reference>
<evidence type="ECO:0000256" key="1">
    <source>
        <dbReference type="PROSITE-ProRule" id="PRU00285"/>
    </source>
</evidence>
<proteinExistence type="inferred from homology"/>
<dbReference type="InterPro" id="IPR031107">
    <property type="entry name" value="Small_HSP"/>
</dbReference>
<feature type="domain" description="SHSP" evidence="3">
    <location>
        <begin position="36"/>
        <end position="152"/>
    </location>
</feature>
<evidence type="ECO:0000313" key="4">
    <source>
        <dbReference type="EMBL" id="QEA38104.1"/>
    </source>
</evidence>
<organism evidence="4 5">
    <name type="scientific">Pistricoccus aurantiacus</name>
    <dbReference type="NCBI Taxonomy" id="1883414"/>
    <lineage>
        <taxon>Bacteria</taxon>
        <taxon>Pseudomonadati</taxon>
        <taxon>Pseudomonadota</taxon>
        <taxon>Gammaproteobacteria</taxon>
        <taxon>Oceanospirillales</taxon>
        <taxon>Halomonadaceae</taxon>
        <taxon>Pistricoccus</taxon>
    </lineage>
</organism>